<reference evidence="10" key="1">
    <citation type="submission" date="2020-10" db="EMBL/GenBank/DDBJ databases">
        <title>Connecting structure to function with the recovery of over 1000 high-quality activated sludge metagenome-assembled genomes encoding full-length rRNA genes using long-read sequencing.</title>
        <authorList>
            <person name="Singleton C.M."/>
            <person name="Petriglieri F."/>
            <person name="Kristensen J.M."/>
            <person name="Kirkegaard R.H."/>
            <person name="Michaelsen T.Y."/>
            <person name="Andersen M.H."/>
            <person name="Karst S.M."/>
            <person name="Dueholm M.S."/>
            <person name="Nielsen P.H."/>
            <person name="Albertsen M."/>
        </authorList>
    </citation>
    <scope>NUCLEOTIDE SEQUENCE</scope>
    <source>
        <strain evidence="10">EsbW_18-Q3-R4-48_MAXAC.044</strain>
    </source>
</reference>
<evidence type="ECO:0000259" key="8">
    <source>
        <dbReference type="PROSITE" id="PS51671"/>
    </source>
</evidence>
<dbReference type="InterPro" id="IPR003607">
    <property type="entry name" value="HD/PDEase_dom"/>
</dbReference>
<proteinExistence type="inferred from homology"/>
<comment type="caution">
    <text evidence="10">The sequence shown here is derived from an EMBL/GenBank/DDBJ whole genome shotgun (WGS) entry which is preliminary data.</text>
</comment>
<evidence type="ECO:0000256" key="5">
    <source>
        <dbReference type="ARBA" id="ARBA00022842"/>
    </source>
</evidence>
<keyword evidence="5 7" id="KW-0460">Magnesium</keyword>
<dbReference type="PIRSF" id="PIRSF006288">
    <property type="entry name" value="PII_uridyltransf"/>
    <property type="match status" value="1"/>
</dbReference>
<dbReference type="NCBIfam" id="TIGR01693">
    <property type="entry name" value="UTase_glnD"/>
    <property type="match status" value="1"/>
</dbReference>
<comment type="similarity">
    <text evidence="7">Belongs to the GlnD family.</text>
</comment>
<dbReference type="SUPFAM" id="SSF109604">
    <property type="entry name" value="HD-domain/PDEase-like"/>
    <property type="match status" value="1"/>
</dbReference>
<dbReference type="SUPFAM" id="SSF81593">
    <property type="entry name" value="Nucleotidyltransferase substrate binding subunit/domain"/>
    <property type="match status" value="1"/>
</dbReference>
<dbReference type="Proteomes" id="UP000886602">
    <property type="component" value="Unassembled WGS sequence"/>
</dbReference>
<keyword evidence="4 7" id="KW-0378">Hydrolase</keyword>
<dbReference type="Gene3D" id="3.30.460.10">
    <property type="entry name" value="Beta Polymerase, domain 2"/>
    <property type="match status" value="1"/>
</dbReference>
<dbReference type="SUPFAM" id="SSF55021">
    <property type="entry name" value="ACT-like"/>
    <property type="match status" value="2"/>
</dbReference>
<feature type="domain" description="ACT" evidence="8">
    <location>
        <begin position="684"/>
        <end position="764"/>
    </location>
</feature>
<dbReference type="Pfam" id="PF01966">
    <property type="entry name" value="HD"/>
    <property type="match status" value="1"/>
</dbReference>
<gene>
    <name evidence="7" type="primary">glnD</name>
    <name evidence="10" type="ORF">IPJ48_06180</name>
</gene>
<dbReference type="CDD" id="cd04900">
    <property type="entry name" value="ACT_UUR-like_1"/>
    <property type="match status" value="1"/>
</dbReference>
<evidence type="ECO:0000313" key="11">
    <source>
        <dbReference type="Proteomes" id="UP000886602"/>
    </source>
</evidence>
<feature type="domain" description="HD" evidence="9">
    <location>
        <begin position="443"/>
        <end position="565"/>
    </location>
</feature>
<dbReference type="GO" id="GO:0008081">
    <property type="term" value="F:phosphoric diester hydrolase activity"/>
    <property type="evidence" value="ECO:0007669"/>
    <property type="project" value="UniProtKB-UniRule"/>
</dbReference>
<dbReference type="InterPro" id="IPR043519">
    <property type="entry name" value="NT_sf"/>
</dbReference>
<dbReference type="PROSITE" id="PS51831">
    <property type="entry name" value="HD"/>
    <property type="match status" value="1"/>
</dbReference>
<organism evidence="10 11">
    <name type="scientific">Candidatus Propionivibrio dominans</name>
    <dbReference type="NCBI Taxonomy" id="2954373"/>
    <lineage>
        <taxon>Bacteria</taxon>
        <taxon>Pseudomonadati</taxon>
        <taxon>Pseudomonadota</taxon>
        <taxon>Betaproteobacteria</taxon>
        <taxon>Rhodocyclales</taxon>
        <taxon>Rhodocyclaceae</taxon>
        <taxon>Propionivibrio</taxon>
    </lineage>
</organism>
<dbReference type="Pfam" id="PF08335">
    <property type="entry name" value="GlnD_UR_UTase"/>
    <property type="match status" value="1"/>
</dbReference>
<evidence type="ECO:0000313" key="10">
    <source>
        <dbReference type="EMBL" id="MBK7422700.1"/>
    </source>
</evidence>
<keyword evidence="1 7" id="KW-0808">Transferase</keyword>
<dbReference type="EMBL" id="JADJNC010000008">
    <property type="protein sequence ID" value="MBK7422700.1"/>
    <property type="molecule type" value="Genomic_DNA"/>
</dbReference>
<keyword evidence="2 7" id="KW-0548">Nucleotidyltransferase</keyword>
<dbReference type="CDD" id="cd04899">
    <property type="entry name" value="ACT_ACR-UUR-like_2"/>
    <property type="match status" value="1"/>
</dbReference>
<dbReference type="InterPro" id="IPR006674">
    <property type="entry name" value="HD_domain"/>
</dbReference>
<dbReference type="Pfam" id="PF01909">
    <property type="entry name" value="NTP_transf_2"/>
    <property type="match status" value="1"/>
</dbReference>
<comment type="activity regulation">
    <text evidence="7">Uridylyltransferase (UTase) activity is inhibited by glutamine, while glutamine activates uridylyl-removing (UR) activity.</text>
</comment>
<dbReference type="SUPFAM" id="SSF81301">
    <property type="entry name" value="Nucleotidyltransferase"/>
    <property type="match status" value="1"/>
</dbReference>
<evidence type="ECO:0000256" key="6">
    <source>
        <dbReference type="ARBA" id="ARBA00023268"/>
    </source>
</evidence>
<dbReference type="InterPro" id="IPR013546">
    <property type="entry name" value="PII_UdlTrfase/GS_AdlTrfase"/>
</dbReference>
<dbReference type="CDD" id="cd05401">
    <property type="entry name" value="NT_GlnE_GlnD_like"/>
    <property type="match status" value="1"/>
</dbReference>
<dbReference type="EC" id="3.1.4.-" evidence="7"/>
<dbReference type="NCBIfam" id="NF002837">
    <property type="entry name" value="PRK03059.1"/>
    <property type="match status" value="1"/>
</dbReference>
<dbReference type="GO" id="GO:0006808">
    <property type="term" value="P:regulation of nitrogen utilization"/>
    <property type="evidence" value="ECO:0007669"/>
    <property type="project" value="UniProtKB-UniRule"/>
</dbReference>
<keyword evidence="3" id="KW-0677">Repeat</keyword>
<evidence type="ECO:0000256" key="1">
    <source>
        <dbReference type="ARBA" id="ARBA00022679"/>
    </source>
</evidence>
<name>A0A9D7FCX7_9RHOO</name>
<dbReference type="Gene3D" id="1.10.3210.10">
    <property type="entry name" value="Hypothetical protein af1432"/>
    <property type="match status" value="1"/>
</dbReference>
<dbReference type="AlphaFoldDB" id="A0A9D7FCX7"/>
<evidence type="ECO:0000259" key="9">
    <source>
        <dbReference type="PROSITE" id="PS51831"/>
    </source>
</evidence>
<comment type="catalytic activity">
    <reaction evidence="7">
        <text>[protein-PII]-uridylyl-L-tyrosine + H2O = [protein-PII]-L-tyrosine + UMP + H(+)</text>
        <dbReference type="Rhea" id="RHEA:48600"/>
        <dbReference type="Rhea" id="RHEA-COMP:12147"/>
        <dbReference type="Rhea" id="RHEA-COMP:12148"/>
        <dbReference type="ChEBI" id="CHEBI:15377"/>
        <dbReference type="ChEBI" id="CHEBI:15378"/>
        <dbReference type="ChEBI" id="CHEBI:46858"/>
        <dbReference type="ChEBI" id="CHEBI:57865"/>
        <dbReference type="ChEBI" id="CHEBI:90602"/>
    </reaction>
</comment>
<comment type="catalytic activity">
    <reaction evidence="7">
        <text>[protein-PII]-L-tyrosine + UTP = [protein-PII]-uridylyl-L-tyrosine + diphosphate</text>
        <dbReference type="Rhea" id="RHEA:13673"/>
        <dbReference type="Rhea" id="RHEA-COMP:12147"/>
        <dbReference type="Rhea" id="RHEA-COMP:12148"/>
        <dbReference type="ChEBI" id="CHEBI:33019"/>
        <dbReference type="ChEBI" id="CHEBI:46398"/>
        <dbReference type="ChEBI" id="CHEBI:46858"/>
        <dbReference type="ChEBI" id="CHEBI:90602"/>
        <dbReference type="EC" id="2.7.7.59"/>
    </reaction>
</comment>
<accession>A0A9D7FCX7</accession>
<comment type="cofactor">
    <cofactor evidence="7">
        <name>Mg(2+)</name>
        <dbReference type="ChEBI" id="CHEBI:18420"/>
    </cofactor>
</comment>
<dbReference type="PROSITE" id="PS51671">
    <property type="entry name" value="ACT"/>
    <property type="match status" value="2"/>
</dbReference>
<comment type="function">
    <text evidence="7">Modifies, by uridylylation and deuridylylation, the PII regulatory proteins (GlnB and homologs), in response to the nitrogen status of the cell that GlnD senses through the glutamine level. Under low glutamine levels, catalyzes the conversion of the PII proteins and UTP to PII-UMP and PPi, while under higher glutamine levels, GlnD hydrolyzes PII-UMP to PII and UMP (deuridylylation). Thus, controls uridylylation state and activity of the PII proteins, and plays an important role in the regulation of nitrogen metabolism.</text>
</comment>
<comment type="domain">
    <text evidence="7">Has four distinct domains: an N-terminal nucleotidyltransferase (NT) domain responsible for UTase activity, a central HD domain that encodes UR activity, and two C-terminal ACT domains that seem to have a role in glutamine sensing.</text>
</comment>
<evidence type="ECO:0000256" key="2">
    <source>
        <dbReference type="ARBA" id="ARBA00022695"/>
    </source>
</evidence>
<dbReference type="SMART" id="SM00471">
    <property type="entry name" value="HDc"/>
    <property type="match status" value="1"/>
</dbReference>
<sequence>MKIGSAARSDLLARYKSRLQSGQSAIREHYLADADAPRLLHERSQLIDELLRELWKELRFPDSLALVAVGGYGRGELYPASDIDLLLMLAEQPDALLSERLEHLVVLLWDIGLEIGHSVRTVEECLNEAAGDLTVMTALVEARLLIGNDKLFARFSSEFNNILDPQTFYLAKRIEQDDRYLRFQESPYSLEPNCKESPGGLRDLQSILWIAQAAGFGNSWQDLEQHGFITHEEAQGLEWRERFLQRLRIQLHLHVGRREDRLLFDYQTALAEQFGFAATPTRRVSEQLMQEYFQTAKTVTQLNTILLQNMGAAIFPLPEQTPHAINERFQDTHQLLDVVHEDVFNETPSAILEAFLLLQQHSELKGMTARTMRSLWRARILIDDEFRKNPENKALFLAIFKQKRGVMHELRRMNQFDILGRYLPNFGAIVGQMQHDLFHAYTVDQHIMQVLGNLRRFSETEFGHEYPFCSLLISGFDRSWVLYIAALFHDIAKGRGGGHSELGAVDAQEFCASHGLSAEDSELVVWLVLNHLVMSSVAQKQDFSDPNVLAAFAAMVRDERHLTALYLFTVADIRGTSPKIWNSWKGQLLEQLFNQTRRLLIAGGQAPLTQGIIQERQDEAMRLMRFFAIPEAAHESLWNQLDAVYFLRHSAEEIAWHARVLHYRIDSKQPIVKARIYPHGEGIEVMVYTRDQRQLFARLVGFFSRAGYNIMDARIHTTRHGYALDSFMLLDVSGRDSDRSMISYIEHELIDRLTRQAPPEAPASGRISRQVKYFPIQPKVTIQPLVTLQPDEEGILFVLSISASDRPGLLYIVAMALAAHGANLHTAKIVTLGERVEDTFLISGSDLGNSASRIKLETELLEKLK</sequence>
<evidence type="ECO:0000256" key="3">
    <source>
        <dbReference type="ARBA" id="ARBA00022737"/>
    </source>
</evidence>
<dbReference type="HAMAP" id="MF_00277">
    <property type="entry name" value="PII_uridylyl_transf"/>
    <property type="match status" value="1"/>
</dbReference>
<dbReference type="InterPro" id="IPR045865">
    <property type="entry name" value="ACT-like_dom_sf"/>
</dbReference>
<dbReference type="PANTHER" id="PTHR47320">
    <property type="entry name" value="BIFUNCTIONAL URIDYLYLTRANSFERASE/URIDYLYL-REMOVING ENZYME"/>
    <property type="match status" value="1"/>
</dbReference>
<dbReference type="GO" id="GO:0008773">
    <property type="term" value="F:[protein-PII] uridylyltransferase activity"/>
    <property type="evidence" value="ECO:0007669"/>
    <property type="project" value="UniProtKB-UniRule"/>
</dbReference>
<dbReference type="Gene3D" id="3.30.70.260">
    <property type="match status" value="1"/>
</dbReference>
<feature type="region of interest" description="Uridylyltransferase" evidence="7">
    <location>
        <begin position="1"/>
        <end position="324"/>
    </location>
</feature>
<keyword evidence="6 7" id="KW-0511">Multifunctional enzyme</keyword>
<dbReference type="PANTHER" id="PTHR47320:SF1">
    <property type="entry name" value="BIFUNCTIONAL URIDYLYLTRANSFERASE_URIDYLYL-REMOVING ENZYME"/>
    <property type="match status" value="1"/>
</dbReference>
<dbReference type="EC" id="2.7.7.59" evidence="7"/>
<feature type="region of interest" description="Uridylyl-removing" evidence="7">
    <location>
        <begin position="325"/>
        <end position="683"/>
    </location>
</feature>
<protein>
    <recommendedName>
        <fullName evidence="7">Bifunctional uridylyltransferase/uridylyl-removing enzyme</fullName>
        <shortName evidence="7">UTase/UR</shortName>
    </recommendedName>
    <alternativeName>
        <fullName evidence="7">Bifunctional [protein-PII] modification enzyme</fullName>
    </alternativeName>
    <alternativeName>
        <fullName evidence="7">Bifunctional nitrogen sensor protein</fullName>
    </alternativeName>
    <domain>
        <recommendedName>
            <fullName evidence="7">[Protein-PII] uridylyltransferase</fullName>
            <shortName evidence="7">PII uridylyltransferase</shortName>
            <shortName evidence="7">UTase</shortName>
            <ecNumber evidence="7">2.7.7.59</ecNumber>
        </recommendedName>
    </domain>
    <domain>
        <recommendedName>
            <fullName evidence="7">[Protein-PII]-UMP uridylyl-removing enzyme</fullName>
            <shortName evidence="7">UR</shortName>
            <ecNumber evidence="7">3.1.4.-</ecNumber>
        </recommendedName>
    </domain>
</protein>
<dbReference type="InterPro" id="IPR002934">
    <property type="entry name" value="Polymerase_NTP_transf_dom"/>
</dbReference>
<feature type="domain" description="ACT" evidence="8">
    <location>
        <begin position="798"/>
        <end position="865"/>
    </location>
</feature>
<dbReference type="InterPro" id="IPR002912">
    <property type="entry name" value="ACT_dom"/>
</dbReference>
<evidence type="ECO:0000256" key="4">
    <source>
        <dbReference type="ARBA" id="ARBA00022801"/>
    </source>
</evidence>
<evidence type="ECO:0000256" key="7">
    <source>
        <dbReference type="HAMAP-Rule" id="MF_00277"/>
    </source>
</evidence>
<dbReference type="InterPro" id="IPR010043">
    <property type="entry name" value="UTase/UR"/>
</dbReference>
<dbReference type="CDD" id="cd00077">
    <property type="entry name" value="HDc"/>
    <property type="match status" value="1"/>
</dbReference>